<evidence type="ECO:0000313" key="1">
    <source>
        <dbReference type="EMBL" id="MDY7233175.1"/>
    </source>
</evidence>
<name>A0ABU5HIT2_9BACT</name>
<accession>A0ABU5HIT2</accession>
<comment type="caution">
    <text evidence="1">The sequence shown here is derived from an EMBL/GenBank/DDBJ whole genome shotgun (WGS) entry which is preliminary data.</text>
</comment>
<evidence type="ECO:0000313" key="2">
    <source>
        <dbReference type="Proteomes" id="UP001291309"/>
    </source>
</evidence>
<dbReference type="Proteomes" id="UP001291309">
    <property type="component" value="Unassembled WGS sequence"/>
</dbReference>
<proteinExistence type="predicted"/>
<sequence length="94" mass="10584">MSTVRFSPRPQAFTVLIPRALQPAMNALPTEVRQRVLAELFHLAARTTQERAGEASSFTYALRLEVSDCVVSVEMDDPRSRLMLTGLAWNRLHS</sequence>
<keyword evidence="2" id="KW-1185">Reference proteome</keyword>
<dbReference type="RefSeq" id="WP_321551887.1">
    <property type="nucleotide sequence ID" value="NZ_JAXIVS010000029.1"/>
</dbReference>
<organism evidence="1 2">
    <name type="scientific">Hyalangium rubrum</name>
    <dbReference type="NCBI Taxonomy" id="3103134"/>
    <lineage>
        <taxon>Bacteria</taxon>
        <taxon>Pseudomonadati</taxon>
        <taxon>Myxococcota</taxon>
        <taxon>Myxococcia</taxon>
        <taxon>Myxococcales</taxon>
        <taxon>Cystobacterineae</taxon>
        <taxon>Archangiaceae</taxon>
        <taxon>Hyalangium</taxon>
    </lineage>
</organism>
<dbReference type="EMBL" id="JAXIVS010000029">
    <property type="protein sequence ID" value="MDY7233175.1"/>
    <property type="molecule type" value="Genomic_DNA"/>
</dbReference>
<gene>
    <name evidence="1" type="ORF">SYV04_42705</name>
</gene>
<reference evidence="1 2" key="1">
    <citation type="submission" date="2023-12" db="EMBL/GenBank/DDBJ databases">
        <title>the genome sequence of Hyalangium sp. s54d21.</title>
        <authorList>
            <person name="Zhang X."/>
        </authorList>
    </citation>
    <scope>NUCLEOTIDE SEQUENCE [LARGE SCALE GENOMIC DNA]</scope>
    <source>
        <strain evidence="2">s54d21</strain>
    </source>
</reference>
<protein>
    <submittedName>
        <fullName evidence="1">Uncharacterized protein</fullName>
    </submittedName>
</protein>